<sequence length="352" mass="38085">MKISILAFTANGVALSLKIKELLDAQGNHTACYQPEKLTGAVNTAGMAEPIAPDLKVFTGRQFAEKDALIFVGACGIAVRAIASFVQDKTKDPAVLCIDEKGRFVIPLLSGHIGGANMLADRISEALNAIPVITTATDINRLFSVDEWAAFHDAWISDLKAAKEISARLLAEKPVGFYSELDIEGEMPRLLEKNENNMDIGICVSLNDRLEPYPITLNIVPRTVYLGIGCRRGTPLQRIEDLVLEQLSRNSISFQAIAGIASIDLKTKEQGLLDFAAKNNLPLHFFSSDELLSVPGKYTESEFVSSITGVGNVCERAALMVSAGGGLISRKVSGNGVTIALAQKEWRVSFEY</sequence>
<feature type="domain" description="Cobalamin synthesis G N-terminal" evidence="2">
    <location>
        <begin position="60"/>
        <end position="138"/>
    </location>
</feature>
<dbReference type="EMBL" id="CP046996">
    <property type="protein sequence ID" value="QHA01782.1"/>
    <property type="molecule type" value="Genomic_DNA"/>
</dbReference>
<name>A0A857DMY9_9FIRM</name>
<evidence type="ECO:0000259" key="2">
    <source>
        <dbReference type="Pfam" id="PF11760"/>
    </source>
</evidence>
<feature type="domain" description="CobE/GbiG C-terminal" evidence="1">
    <location>
        <begin position="225"/>
        <end position="342"/>
    </location>
</feature>
<dbReference type="InterPro" id="IPR036518">
    <property type="entry name" value="CobE/GbiG_C_sf"/>
</dbReference>
<gene>
    <name evidence="3" type="ORF">GQ588_14610</name>
</gene>
<dbReference type="InterPro" id="IPR038029">
    <property type="entry name" value="GbiG_N_sf"/>
</dbReference>
<accession>A0A857DMY9</accession>
<proteinExistence type="predicted"/>
<dbReference type="RefSeq" id="WP_019225042.1">
    <property type="nucleotide sequence ID" value="NZ_CP046996.1"/>
</dbReference>
<dbReference type="AlphaFoldDB" id="A0A857DMY9"/>
<dbReference type="InterPro" id="IPR052553">
    <property type="entry name" value="CbiG_hydrolase"/>
</dbReference>
<dbReference type="Pfam" id="PF11760">
    <property type="entry name" value="CbiG_N"/>
    <property type="match status" value="1"/>
</dbReference>
<dbReference type="SUPFAM" id="SSF159664">
    <property type="entry name" value="CobE/GbiG C-terminal domain-like"/>
    <property type="match status" value="1"/>
</dbReference>
<dbReference type="Gene3D" id="3.40.50.11220">
    <property type="match status" value="1"/>
</dbReference>
<dbReference type="PANTHER" id="PTHR37477">
    <property type="entry name" value="COBALT-PRECORRIN-5A HYDROLASE"/>
    <property type="match status" value="1"/>
</dbReference>
<dbReference type="PANTHER" id="PTHR37477:SF1">
    <property type="entry name" value="COBALT-PRECORRIN-5A HYDROLASE"/>
    <property type="match status" value="1"/>
</dbReference>
<organism evidence="3 4">
    <name type="scientific">Dehalobacter restrictus</name>
    <dbReference type="NCBI Taxonomy" id="55583"/>
    <lineage>
        <taxon>Bacteria</taxon>
        <taxon>Bacillati</taxon>
        <taxon>Bacillota</taxon>
        <taxon>Clostridia</taxon>
        <taxon>Eubacteriales</taxon>
        <taxon>Desulfitobacteriaceae</taxon>
        <taxon>Dehalobacter</taxon>
    </lineage>
</organism>
<evidence type="ECO:0000259" key="1">
    <source>
        <dbReference type="Pfam" id="PF01890"/>
    </source>
</evidence>
<dbReference type="Pfam" id="PF01890">
    <property type="entry name" value="CbiG_C"/>
    <property type="match status" value="1"/>
</dbReference>
<evidence type="ECO:0000313" key="3">
    <source>
        <dbReference type="EMBL" id="QHA01782.1"/>
    </source>
</evidence>
<evidence type="ECO:0000313" key="4">
    <source>
        <dbReference type="Proteomes" id="UP000430508"/>
    </source>
</evidence>
<dbReference type="SUPFAM" id="SSF159672">
    <property type="entry name" value="CbiG N-terminal domain-like"/>
    <property type="match status" value="1"/>
</dbReference>
<dbReference type="GO" id="GO:0009236">
    <property type="term" value="P:cobalamin biosynthetic process"/>
    <property type="evidence" value="ECO:0007669"/>
    <property type="project" value="InterPro"/>
</dbReference>
<dbReference type="InterPro" id="IPR002750">
    <property type="entry name" value="CobE/GbiG_C"/>
</dbReference>
<protein>
    <submittedName>
        <fullName evidence="3">Cobalamin biosynthesis protein CbiG</fullName>
    </submittedName>
</protein>
<reference evidence="3 4" key="1">
    <citation type="submission" date="2019-12" db="EMBL/GenBank/DDBJ databases">
        <title>Sequence classification of anaerobic respiratory reductive dehalogenases: First we see many, then we see few.</title>
        <authorList>
            <person name="Molenda O."/>
            <person name="Puentes Jacome L.A."/>
            <person name="Cao X."/>
            <person name="Nesbo C.L."/>
            <person name="Tang S."/>
            <person name="Morson N."/>
            <person name="Patron J."/>
            <person name="Lomheim L."/>
            <person name="Wishart D.S."/>
            <person name="Edwards E.A."/>
        </authorList>
    </citation>
    <scope>NUCLEOTIDE SEQUENCE [LARGE SCALE GENOMIC DNA]</scope>
    <source>
        <strain evidence="3 4">12DCA</strain>
    </source>
</reference>
<dbReference type="Proteomes" id="UP000430508">
    <property type="component" value="Chromosome"/>
</dbReference>
<dbReference type="Gene3D" id="3.30.420.180">
    <property type="entry name" value="CobE/GbiG C-terminal domain"/>
    <property type="match status" value="1"/>
</dbReference>
<dbReference type="InterPro" id="IPR021744">
    <property type="entry name" value="CbiG_N"/>
</dbReference>